<organism evidence="1 2">
    <name type="scientific">Petrolisthes manimaculis</name>
    <dbReference type="NCBI Taxonomy" id="1843537"/>
    <lineage>
        <taxon>Eukaryota</taxon>
        <taxon>Metazoa</taxon>
        <taxon>Ecdysozoa</taxon>
        <taxon>Arthropoda</taxon>
        <taxon>Crustacea</taxon>
        <taxon>Multicrustacea</taxon>
        <taxon>Malacostraca</taxon>
        <taxon>Eumalacostraca</taxon>
        <taxon>Eucarida</taxon>
        <taxon>Decapoda</taxon>
        <taxon>Pleocyemata</taxon>
        <taxon>Anomura</taxon>
        <taxon>Galatheoidea</taxon>
        <taxon>Porcellanidae</taxon>
        <taxon>Petrolisthes</taxon>
    </lineage>
</organism>
<evidence type="ECO:0000313" key="2">
    <source>
        <dbReference type="Proteomes" id="UP001292094"/>
    </source>
</evidence>
<evidence type="ECO:0000313" key="1">
    <source>
        <dbReference type="EMBL" id="KAK4300924.1"/>
    </source>
</evidence>
<keyword evidence="2" id="KW-1185">Reference proteome</keyword>
<dbReference type="Proteomes" id="UP001292094">
    <property type="component" value="Unassembled WGS sequence"/>
</dbReference>
<accession>A0AAE1P2N7</accession>
<gene>
    <name evidence="1" type="ORF">Pmani_026913</name>
</gene>
<proteinExistence type="predicted"/>
<protein>
    <submittedName>
        <fullName evidence="1">Uncharacterized protein</fullName>
    </submittedName>
</protein>
<name>A0AAE1P2N7_9EUCA</name>
<dbReference type="AlphaFoldDB" id="A0AAE1P2N7"/>
<sequence length="118" mass="13527">MTPYLDKFPDRPTINELDLPPTFSQINQAVQSLKDNKSPDPNNIPPSRNIKEWRIYSCASSLFINIFYKFGTRKVCRPQLWKDDNIVTIYKTKGDSRGSAGCHRKGFDKGDAWWTAGT</sequence>
<reference evidence="1" key="1">
    <citation type="submission" date="2023-11" db="EMBL/GenBank/DDBJ databases">
        <title>Genome assemblies of two species of porcelain crab, Petrolisthes cinctipes and Petrolisthes manimaculis (Anomura: Porcellanidae).</title>
        <authorList>
            <person name="Angst P."/>
        </authorList>
    </citation>
    <scope>NUCLEOTIDE SEQUENCE</scope>
    <source>
        <strain evidence="1">PB745_02</strain>
        <tissue evidence="1">Gill</tissue>
    </source>
</reference>
<dbReference type="EMBL" id="JAWZYT010002966">
    <property type="protein sequence ID" value="KAK4300924.1"/>
    <property type="molecule type" value="Genomic_DNA"/>
</dbReference>
<comment type="caution">
    <text evidence="1">The sequence shown here is derived from an EMBL/GenBank/DDBJ whole genome shotgun (WGS) entry which is preliminary data.</text>
</comment>